<dbReference type="InterPro" id="IPR036291">
    <property type="entry name" value="NAD(P)-bd_dom_sf"/>
</dbReference>
<evidence type="ECO:0000259" key="1">
    <source>
        <dbReference type="Pfam" id="PF02670"/>
    </source>
</evidence>
<dbReference type="Proteomes" id="UP001594288">
    <property type="component" value="Unassembled WGS sequence"/>
</dbReference>
<gene>
    <name evidence="2" type="ORF">ACFL2Z_04410</name>
</gene>
<evidence type="ECO:0000313" key="3">
    <source>
        <dbReference type="Proteomes" id="UP001594288"/>
    </source>
</evidence>
<organism evidence="2 3">
    <name type="scientific">Eiseniibacteriota bacterium</name>
    <dbReference type="NCBI Taxonomy" id="2212470"/>
    <lineage>
        <taxon>Bacteria</taxon>
        <taxon>Candidatus Eiseniibacteriota</taxon>
    </lineage>
</organism>
<comment type="caution">
    <text evidence="2">The sequence shown here is derived from an EMBL/GenBank/DDBJ whole genome shotgun (WGS) entry which is preliminary data.</text>
</comment>
<evidence type="ECO:0000313" key="2">
    <source>
        <dbReference type="EMBL" id="MFC1800136.1"/>
    </source>
</evidence>
<dbReference type="InterPro" id="IPR013512">
    <property type="entry name" value="DXP_reductoisomerase_N"/>
</dbReference>
<dbReference type="Pfam" id="PF02670">
    <property type="entry name" value="DXP_reductoisom"/>
    <property type="match status" value="1"/>
</dbReference>
<feature type="domain" description="1-deoxy-D-xylulose 5-phosphate reductoisomerase N-terminal" evidence="1">
    <location>
        <begin position="9"/>
        <end position="122"/>
    </location>
</feature>
<dbReference type="GO" id="GO:0030604">
    <property type="term" value="F:1-deoxy-D-xylulose-5-phosphate reductoisomerase activity"/>
    <property type="evidence" value="ECO:0007669"/>
    <property type="project" value="UniProtKB-EC"/>
</dbReference>
<sequence>MTDIAEKKVAILGSTGSIGLNALDVASSMGGLIDVVALTANRNIEVLASQIAKFRPRMVAVGDERAVQEIAGLAESHGTEVLWGEDGLVRVAELEAADLVLNAVVGAVGIAPTLAAVRAGKT</sequence>
<proteinExistence type="predicted"/>
<dbReference type="PANTHER" id="PTHR30525:SF0">
    <property type="entry name" value="1-DEOXY-D-XYLULOSE 5-PHOSPHATE REDUCTOISOMERASE, CHLOROPLASTIC"/>
    <property type="match status" value="1"/>
</dbReference>
<name>A0ABV6YPZ1_UNCEI</name>
<dbReference type="EC" id="1.1.1.267" evidence="2"/>
<dbReference type="InterPro" id="IPR003821">
    <property type="entry name" value="DXP_reductoisomerase"/>
</dbReference>
<dbReference type="SUPFAM" id="SSF51735">
    <property type="entry name" value="NAD(P)-binding Rossmann-fold domains"/>
    <property type="match status" value="1"/>
</dbReference>
<reference evidence="2 3" key="1">
    <citation type="submission" date="2024-09" db="EMBL/GenBank/DDBJ databases">
        <authorList>
            <person name="D'Angelo T."/>
        </authorList>
    </citation>
    <scope>NUCLEOTIDE SEQUENCE [LARGE SCALE GENOMIC DNA]</scope>
    <source>
        <strain evidence="2">SAG AM-311-F02</strain>
    </source>
</reference>
<dbReference type="EMBL" id="JBHPEI010000072">
    <property type="protein sequence ID" value="MFC1800136.1"/>
    <property type="molecule type" value="Genomic_DNA"/>
</dbReference>
<dbReference type="Gene3D" id="3.40.50.720">
    <property type="entry name" value="NAD(P)-binding Rossmann-like Domain"/>
    <property type="match status" value="1"/>
</dbReference>
<accession>A0ABV6YPZ1</accession>
<dbReference type="PANTHER" id="PTHR30525">
    <property type="entry name" value="1-DEOXY-D-XYLULOSE 5-PHOSPHATE REDUCTOISOMERASE"/>
    <property type="match status" value="1"/>
</dbReference>
<keyword evidence="2" id="KW-0560">Oxidoreductase</keyword>
<keyword evidence="3" id="KW-1185">Reference proteome</keyword>
<protein>
    <submittedName>
        <fullName evidence="2">1-deoxy-D-xylulose-5-phosphate reductoisomerase</fullName>
        <ecNumber evidence="2">1.1.1.267</ecNumber>
    </submittedName>
</protein>
<feature type="non-terminal residue" evidence="2">
    <location>
        <position position="122"/>
    </location>
</feature>